<dbReference type="InterPro" id="IPR000095">
    <property type="entry name" value="CRIB_dom"/>
</dbReference>
<comment type="caution">
    <text evidence="3">The sequence shown here is derived from an EMBL/GenBank/DDBJ whole genome shotgun (WGS) entry which is preliminary data.</text>
</comment>
<name>A0AAE1J9W4_9FABA</name>
<evidence type="ECO:0000259" key="2">
    <source>
        <dbReference type="PROSITE" id="PS50108"/>
    </source>
</evidence>
<reference evidence="3" key="1">
    <citation type="submission" date="2023-10" db="EMBL/GenBank/DDBJ databases">
        <title>Chromosome-level genome of the transformable northern wattle, Acacia crassicarpa.</title>
        <authorList>
            <person name="Massaro I."/>
            <person name="Sinha N.R."/>
            <person name="Poethig S."/>
            <person name="Leichty A.R."/>
        </authorList>
    </citation>
    <scope>NUCLEOTIDE SEQUENCE</scope>
    <source>
        <strain evidence="3">Acra3RX</strain>
        <tissue evidence="3">Leaf</tissue>
    </source>
</reference>
<sequence length="177" mass="19296">MRGKMDRFMVLPFSFGCASQSSVELGAPKADSKASTVTRREEGGGGGESSTKPSKMITKTNKSSSGFLHALPKPNIVGGIQHLIRGIKNWSQLLFYKEEAEEMEAEMEIGYPTDVKHLTHIGLDGSTTTTNNDNGWDNLKPPPELLSLSSISFKQFEIAMAAQAHHPPMNDLKSKFG</sequence>
<keyword evidence="4" id="KW-1185">Reference proteome</keyword>
<evidence type="ECO:0000256" key="1">
    <source>
        <dbReference type="SAM" id="MobiDB-lite"/>
    </source>
</evidence>
<feature type="region of interest" description="Disordered" evidence="1">
    <location>
        <begin position="21"/>
        <end position="66"/>
    </location>
</feature>
<proteinExistence type="predicted"/>
<dbReference type="Proteomes" id="UP001293593">
    <property type="component" value="Unassembled WGS sequence"/>
</dbReference>
<feature type="domain" description="CRIB" evidence="2">
    <location>
        <begin position="109"/>
        <end position="122"/>
    </location>
</feature>
<dbReference type="PROSITE" id="PS50108">
    <property type="entry name" value="CRIB"/>
    <property type="match status" value="1"/>
</dbReference>
<dbReference type="Pfam" id="PF00786">
    <property type="entry name" value="PBD"/>
    <property type="match status" value="1"/>
</dbReference>
<dbReference type="SMART" id="SM00285">
    <property type="entry name" value="PBD"/>
    <property type="match status" value="1"/>
</dbReference>
<dbReference type="InterPro" id="IPR044509">
    <property type="entry name" value="RIC2/4"/>
</dbReference>
<feature type="compositionally biased region" description="Polar residues" evidence="1">
    <location>
        <begin position="49"/>
        <end position="66"/>
    </location>
</feature>
<dbReference type="PANTHER" id="PTHR46931:SF14">
    <property type="entry name" value="CRIB DOMAIN-CONTAINING PROTEIN RIC2"/>
    <property type="match status" value="1"/>
</dbReference>
<protein>
    <recommendedName>
        <fullName evidence="2">CRIB domain-containing protein</fullName>
    </recommendedName>
</protein>
<evidence type="ECO:0000313" key="4">
    <source>
        <dbReference type="Proteomes" id="UP001293593"/>
    </source>
</evidence>
<organism evidence="3 4">
    <name type="scientific">Acacia crassicarpa</name>
    <name type="common">northern wattle</name>
    <dbReference type="NCBI Taxonomy" id="499986"/>
    <lineage>
        <taxon>Eukaryota</taxon>
        <taxon>Viridiplantae</taxon>
        <taxon>Streptophyta</taxon>
        <taxon>Embryophyta</taxon>
        <taxon>Tracheophyta</taxon>
        <taxon>Spermatophyta</taxon>
        <taxon>Magnoliopsida</taxon>
        <taxon>eudicotyledons</taxon>
        <taxon>Gunneridae</taxon>
        <taxon>Pentapetalae</taxon>
        <taxon>rosids</taxon>
        <taxon>fabids</taxon>
        <taxon>Fabales</taxon>
        <taxon>Fabaceae</taxon>
        <taxon>Caesalpinioideae</taxon>
        <taxon>mimosoid clade</taxon>
        <taxon>Acacieae</taxon>
        <taxon>Acacia</taxon>
    </lineage>
</organism>
<dbReference type="PANTHER" id="PTHR46931">
    <property type="entry name" value="CRIB DOMAIN-CONTAINING PROTEIN RIC2"/>
    <property type="match status" value="1"/>
</dbReference>
<gene>
    <name evidence="3" type="ORF">QN277_027459</name>
</gene>
<dbReference type="EMBL" id="JAWXYG010000008">
    <property type="protein sequence ID" value="KAK4266562.1"/>
    <property type="molecule type" value="Genomic_DNA"/>
</dbReference>
<accession>A0AAE1J9W4</accession>
<dbReference type="AlphaFoldDB" id="A0AAE1J9W4"/>
<evidence type="ECO:0000313" key="3">
    <source>
        <dbReference type="EMBL" id="KAK4266562.1"/>
    </source>
</evidence>